<dbReference type="EMBL" id="JAIQCV010000001">
    <property type="protein sequence ID" value="KAH1129530.1"/>
    <property type="molecule type" value="Genomic_DNA"/>
</dbReference>
<keyword evidence="2" id="KW-1185">Reference proteome</keyword>
<reference evidence="1 2" key="1">
    <citation type="journal article" date="2021" name="Plant Biotechnol. J.">
        <title>Multi-omics assisted identification of the key and species-specific regulatory components of drought-tolerant mechanisms in Gossypium stocksii.</title>
        <authorList>
            <person name="Yu D."/>
            <person name="Ke L."/>
            <person name="Zhang D."/>
            <person name="Wu Y."/>
            <person name="Sun Y."/>
            <person name="Mei J."/>
            <person name="Sun J."/>
            <person name="Sun Y."/>
        </authorList>
    </citation>
    <scope>NUCLEOTIDE SEQUENCE [LARGE SCALE GENOMIC DNA]</scope>
    <source>
        <strain evidence="2">cv. E1</strain>
        <tissue evidence="1">Leaf</tissue>
    </source>
</reference>
<evidence type="ECO:0000313" key="1">
    <source>
        <dbReference type="EMBL" id="KAH1129530.1"/>
    </source>
</evidence>
<proteinExistence type="predicted"/>
<dbReference type="Proteomes" id="UP000828251">
    <property type="component" value="Unassembled WGS sequence"/>
</dbReference>
<gene>
    <name evidence="1" type="ORF">J1N35_000908</name>
</gene>
<accession>A0A9D3WII9</accession>
<comment type="caution">
    <text evidence="1">The sequence shown here is derived from an EMBL/GenBank/DDBJ whole genome shotgun (WGS) entry which is preliminary data.</text>
</comment>
<name>A0A9D3WII9_9ROSI</name>
<dbReference type="AlphaFoldDB" id="A0A9D3WII9"/>
<sequence>MQVWKRASRNPNRRSGGKSLIRRVDERRRSRRRWWLESESENRGTMKSMMANLWHPVRGVQIRDLGEKRGPVIDPMLGFNLEGCSSALDQQNINIPSNLPHSVIEHDMEDSVLIEEKGKKRTRGVIEEISRKNGNTEGNKRKVESNLLLSAAIRRYIPRIENRRAYTIAKTSLRRRANVYLENEDQIQRTGGEMEHWARNPD</sequence>
<protein>
    <submittedName>
        <fullName evidence="1">Uncharacterized protein</fullName>
    </submittedName>
</protein>
<evidence type="ECO:0000313" key="2">
    <source>
        <dbReference type="Proteomes" id="UP000828251"/>
    </source>
</evidence>
<organism evidence="1 2">
    <name type="scientific">Gossypium stocksii</name>
    <dbReference type="NCBI Taxonomy" id="47602"/>
    <lineage>
        <taxon>Eukaryota</taxon>
        <taxon>Viridiplantae</taxon>
        <taxon>Streptophyta</taxon>
        <taxon>Embryophyta</taxon>
        <taxon>Tracheophyta</taxon>
        <taxon>Spermatophyta</taxon>
        <taxon>Magnoliopsida</taxon>
        <taxon>eudicotyledons</taxon>
        <taxon>Gunneridae</taxon>
        <taxon>Pentapetalae</taxon>
        <taxon>rosids</taxon>
        <taxon>malvids</taxon>
        <taxon>Malvales</taxon>
        <taxon>Malvaceae</taxon>
        <taxon>Malvoideae</taxon>
        <taxon>Gossypium</taxon>
    </lineage>
</organism>